<dbReference type="AlphaFoldDB" id="A0A437KVM5"/>
<organism evidence="2 3">
    <name type="scientific">Flavobacterium sufflavum</name>
    <dbReference type="NCBI Taxonomy" id="1921138"/>
    <lineage>
        <taxon>Bacteria</taxon>
        <taxon>Pseudomonadati</taxon>
        <taxon>Bacteroidota</taxon>
        <taxon>Flavobacteriia</taxon>
        <taxon>Flavobacteriales</taxon>
        <taxon>Flavobacteriaceae</taxon>
        <taxon>Flavobacterium</taxon>
    </lineage>
</organism>
<comment type="caution">
    <text evidence="2">The sequence shown here is derived from an EMBL/GenBank/DDBJ whole genome shotgun (WGS) entry which is preliminary data.</text>
</comment>
<keyword evidence="1" id="KW-0812">Transmembrane</keyword>
<accession>A0A437KVM5</accession>
<keyword evidence="1" id="KW-1133">Transmembrane helix</keyword>
<dbReference type="EMBL" id="SACJ01000004">
    <property type="protein sequence ID" value="RVT76444.1"/>
    <property type="molecule type" value="Genomic_DNA"/>
</dbReference>
<evidence type="ECO:0000256" key="1">
    <source>
        <dbReference type="SAM" id="Phobius"/>
    </source>
</evidence>
<dbReference type="Proteomes" id="UP000285211">
    <property type="component" value="Unassembled WGS sequence"/>
</dbReference>
<evidence type="ECO:0000313" key="2">
    <source>
        <dbReference type="EMBL" id="RVT76444.1"/>
    </source>
</evidence>
<keyword evidence="1" id="KW-0472">Membrane</keyword>
<feature type="transmembrane region" description="Helical" evidence="1">
    <location>
        <begin position="42"/>
        <end position="66"/>
    </location>
</feature>
<sequence length="109" mass="12656">MTTPDLTQRFLPYFIWFLIVILTNYFFSIFSKKTKSTGKILIAVFLPVWLIITVVTVIFDIIYLASYSVTPLLFSLKLIENIPQVFIFGGIAFFLKYRKFKKEPSVKGS</sequence>
<feature type="transmembrane region" description="Helical" evidence="1">
    <location>
        <begin position="72"/>
        <end position="95"/>
    </location>
</feature>
<evidence type="ECO:0000313" key="3">
    <source>
        <dbReference type="Proteomes" id="UP000285211"/>
    </source>
</evidence>
<gene>
    <name evidence="2" type="ORF">EOD40_08020</name>
</gene>
<feature type="transmembrane region" description="Helical" evidence="1">
    <location>
        <begin position="13"/>
        <end position="30"/>
    </location>
</feature>
<protein>
    <submittedName>
        <fullName evidence="2">Uncharacterized protein</fullName>
    </submittedName>
</protein>
<dbReference type="RefSeq" id="WP_128194387.1">
    <property type="nucleotide sequence ID" value="NZ_SACJ01000004.1"/>
</dbReference>
<dbReference type="OrthoDB" id="9901100at2"/>
<name>A0A437KVM5_9FLAO</name>
<reference evidence="2 3" key="1">
    <citation type="submission" date="2019-01" db="EMBL/GenBank/DDBJ databases">
        <authorList>
            <person name="Chen W.-M."/>
        </authorList>
    </citation>
    <scope>NUCLEOTIDE SEQUENCE [LARGE SCALE GENOMIC DNA]</scope>
    <source>
        <strain evidence="2 3">BBQ-12</strain>
    </source>
</reference>
<keyword evidence="3" id="KW-1185">Reference proteome</keyword>
<proteinExistence type="predicted"/>